<sequence length="71" mass="8437">EDTDDDHRFDEISILKAEFQGSVEGYFGFFDDLFPYLLHQAYRILKMHYPLLAVQFPTSMRLEVPRSTSYE</sequence>
<reference evidence="1" key="1">
    <citation type="submission" date="2022-04" db="EMBL/GenBank/DDBJ databases">
        <title>A functionally conserved STORR gene fusion in Papaver species that diverged 16.8 million years ago.</title>
        <authorList>
            <person name="Catania T."/>
        </authorList>
    </citation>
    <scope>NUCLEOTIDE SEQUENCE</scope>
    <source>
        <strain evidence="1">S-188037</strain>
    </source>
</reference>
<dbReference type="EMBL" id="JAJJMB010004648">
    <property type="protein sequence ID" value="KAI3942451.1"/>
    <property type="molecule type" value="Genomic_DNA"/>
</dbReference>
<evidence type="ECO:0000313" key="2">
    <source>
        <dbReference type="Proteomes" id="UP001202328"/>
    </source>
</evidence>
<protein>
    <submittedName>
        <fullName evidence="1">Uncharacterized protein</fullName>
    </submittedName>
</protein>
<proteinExistence type="predicted"/>
<keyword evidence="2" id="KW-1185">Reference proteome</keyword>
<accession>A0AAD4T5Q3</accession>
<evidence type="ECO:0000313" key="1">
    <source>
        <dbReference type="EMBL" id="KAI3942451.1"/>
    </source>
</evidence>
<name>A0AAD4T5Q3_9MAGN</name>
<gene>
    <name evidence="1" type="ORF">MKW98_013103</name>
</gene>
<dbReference type="AlphaFoldDB" id="A0AAD4T5Q3"/>
<feature type="non-terminal residue" evidence="1">
    <location>
        <position position="71"/>
    </location>
</feature>
<organism evidence="1 2">
    <name type="scientific">Papaver atlanticum</name>
    <dbReference type="NCBI Taxonomy" id="357466"/>
    <lineage>
        <taxon>Eukaryota</taxon>
        <taxon>Viridiplantae</taxon>
        <taxon>Streptophyta</taxon>
        <taxon>Embryophyta</taxon>
        <taxon>Tracheophyta</taxon>
        <taxon>Spermatophyta</taxon>
        <taxon>Magnoliopsida</taxon>
        <taxon>Ranunculales</taxon>
        <taxon>Papaveraceae</taxon>
        <taxon>Papaveroideae</taxon>
        <taxon>Papaver</taxon>
    </lineage>
</organism>
<comment type="caution">
    <text evidence="1">The sequence shown here is derived from an EMBL/GenBank/DDBJ whole genome shotgun (WGS) entry which is preliminary data.</text>
</comment>
<dbReference type="Proteomes" id="UP001202328">
    <property type="component" value="Unassembled WGS sequence"/>
</dbReference>